<dbReference type="PANTHER" id="PTHR12677:SF49">
    <property type="entry name" value="TVP38_TMEM64 FAMILY MEMBRANE PROTEIN"/>
    <property type="match status" value="1"/>
</dbReference>
<keyword evidence="3 6" id="KW-0812">Transmembrane</keyword>
<keyword evidence="2 6" id="KW-1003">Cell membrane</keyword>
<feature type="transmembrane region" description="Helical" evidence="6">
    <location>
        <begin position="33"/>
        <end position="52"/>
    </location>
</feature>
<feature type="transmembrane region" description="Helical" evidence="6">
    <location>
        <begin position="152"/>
        <end position="172"/>
    </location>
</feature>
<feature type="transmembrane region" description="Helical" evidence="6">
    <location>
        <begin position="128"/>
        <end position="146"/>
    </location>
</feature>
<dbReference type="AlphaFoldDB" id="A0A974NKS5"/>
<keyword evidence="9" id="KW-1185">Reference proteome</keyword>
<feature type="transmembrane region" description="Helical" evidence="6">
    <location>
        <begin position="58"/>
        <end position="76"/>
    </location>
</feature>
<evidence type="ECO:0000259" key="7">
    <source>
        <dbReference type="Pfam" id="PF09335"/>
    </source>
</evidence>
<dbReference type="InterPro" id="IPR032816">
    <property type="entry name" value="VTT_dom"/>
</dbReference>
<evidence type="ECO:0000256" key="2">
    <source>
        <dbReference type="ARBA" id="ARBA00022475"/>
    </source>
</evidence>
<comment type="subcellular location">
    <subcellularLocation>
        <location evidence="1 6">Cell membrane</location>
        <topology evidence="1 6">Multi-pass membrane protein</topology>
    </subcellularLocation>
</comment>
<proteinExistence type="inferred from homology"/>
<organism evidence="8 9">
    <name type="scientific">Peribacillus psychrosaccharolyticus</name>
    <name type="common">Bacillus psychrosaccharolyticus</name>
    <dbReference type="NCBI Taxonomy" id="1407"/>
    <lineage>
        <taxon>Bacteria</taxon>
        <taxon>Bacillati</taxon>
        <taxon>Bacillota</taxon>
        <taxon>Bacilli</taxon>
        <taxon>Bacillales</taxon>
        <taxon>Bacillaceae</taxon>
        <taxon>Peribacillus</taxon>
    </lineage>
</organism>
<dbReference type="Pfam" id="PF09335">
    <property type="entry name" value="VTT_dom"/>
    <property type="match status" value="1"/>
</dbReference>
<reference evidence="8 9" key="1">
    <citation type="submission" date="2021-01" db="EMBL/GenBank/DDBJ databases">
        <title>FDA dAtabase for Regulatory Grade micrObial Sequences (FDA-ARGOS): Supporting development and validation of Infectious Disease Dx tests.</title>
        <authorList>
            <person name="Nelson B."/>
            <person name="Plummer A."/>
            <person name="Tallon L."/>
            <person name="Sadzewicz L."/>
            <person name="Zhao X."/>
            <person name="Boylan J."/>
            <person name="Ott S."/>
            <person name="Bowen H."/>
            <person name="Vavikolanu K."/>
            <person name="Mehta A."/>
            <person name="Aluvathingal J."/>
            <person name="Nadendla S."/>
            <person name="Myers T."/>
            <person name="Yan Y."/>
            <person name="Sichtig H."/>
        </authorList>
    </citation>
    <scope>NUCLEOTIDE SEQUENCE [LARGE SCALE GENOMIC DNA]</scope>
    <source>
        <strain evidence="8 9">FDAARGOS_1161</strain>
    </source>
</reference>
<name>A0A974NKS5_PERPY</name>
<evidence type="ECO:0000256" key="1">
    <source>
        <dbReference type="ARBA" id="ARBA00004651"/>
    </source>
</evidence>
<dbReference type="KEGG" id="ppsr:I6J18_18705"/>
<dbReference type="Proteomes" id="UP000595254">
    <property type="component" value="Chromosome"/>
</dbReference>
<evidence type="ECO:0000256" key="4">
    <source>
        <dbReference type="ARBA" id="ARBA00022989"/>
    </source>
</evidence>
<evidence type="ECO:0000256" key="5">
    <source>
        <dbReference type="ARBA" id="ARBA00023136"/>
    </source>
</evidence>
<evidence type="ECO:0000256" key="3">
    <source>
        <dbReference type="ARBA" id="ARBA00022692"/>
    </source>
</evidence>
<sequence length="191" mass="21813">MEQKLTLIMSFLQTGSIMAPIFFIVFHVLRQFLFIPVVVVCITGGILFGAFAGTLYSVIGLTLSCIAFYVAVHQFPRFMARILQMKNKCFGNRKLNSQQVAVLRLIPFIHYHLLSLCLMETKKGLKDYSYASFLTNIPLAFIYTIFGNYIRAFSPTLIILLLLSLSLLFYLVREKQTVIPWKEFFSQNSAG</sequence>
<keyword evidence="5 6" id="KW-0472">Membrane</keyword>
<comment type="similarity">
    <text evidence="6">Belongs to the TVP38/TMEM64 family.</text>
</comment>
<protein>
    <recommendedName>
        <fullName evidence="6">TVP38/TMEM64 family membrane protein</fullName>
    </recommendedName>
</protein>
<gene>
    <name evidence="8" type="ORF">I6J18_18705</name>
</gene>
<dbReference type="EMBL" id="CP068053">
    <property type="protein sequence ID" value="QQS99599.1"/>
    <property type="molecule type" value="Genomic_DNA"/>
</dbReference>
<accession>A0A974NKS5</accession>
<keyword evidence="4 6" id="KW-1133">Transmembrane helix</keyword>
<evidence type="ECO:0000313" key="9">
    <source>
        <dbReference type="Proteomes" id="UP000595254"/>
    </source>
</evidence>
<dbReference type="GO" id="GO:0005886">
    <property type="term" value="C:plasma membrane"/>
    <property type="evidence" value="ECO:0007669"/>
    <property type="project" value="UniProtKB-SubCell"/>
</dbReference>
<feature type="transmembrane region" description="Helical" evidence="6">
    <location>
        <begin position="6"/>
        <end position="26"/>
    </location>
</feature>
<dbReference type="RefSeq" id="WP_152526459.1">
    <property type="nucleotide sequence ID" value="NZ_CP068053.1"/>
</dbReference>
<evidence type="ECO:0000313" key="8">
    <source>
        <dbReference type="EMBL" id="QQS99599.1"/>
    </source>
</evidence>
<dbReference type="InterPro" id="IPR015414">
    <property type="entry name" value="TMEM64"/>
</dbReference>
<dbReference type="PANTHER" id="PTHR12677">
    <property type="entry name" value="GOLGI APPARATUS MEMBRANE PROTEIN TVP38-RELATED"/>
    <property type="match status" value="1"/>
</dbReference>
<evidence type="ECO:0000256" key="6">
    <source>
        <dbReference type="RuleBase" id="RU366058"/>
    </source>
</evidence>
<feature type="domain" description="VTT" evidence="7">
    <location>
        <begin position="35"/>
        <end position="148"/>
    </location>
</feature>